<dbReference type="AlphaFoldDB" id="A0A7T3F8B2"/>
<dbReference type="InterPro" id="IPR008332">
    <property type="entry name" value="MethylG_MeTrfase_N"/>
</dbReference>
<dbReference type="InterPro" id="IPR001497">
    <property type="entry name" value="MethylDNA_cys_MeTrfase_AS"/>
</dbReference>
<dbReference type="SUPFAM" id="SSF55729">
    <property type="entry name" value="Acyl-CoA N-acyltransferases (Nat)"/>
    <property type="match status" value="1"/>
</dbReference>
<comment type="catalytic activity">
    <reaction evidence="1 9">
        <text>a 4-O-methyl-thymidine in DNA + L-cysteinyl-[protein] = a thymidine in DNA + S-methyl-L-cysteinyl-[protein]</text>
        <dbReference type="Rhea" id="RHEA:53428"/>
        <dbReference type="Rhea" id="RHEA-COMP:10131"/>
        <dbReference type="Rhea" id="RHEA-COMP:10132"/>
        <dbReference type="Rhea" id="RHEA-COMP:13555"/>
        <dbReference type="Rhea" id="RHEA-COMP:13556"/>
        <dbReference type="ChEBI" id="CHEBI:29950"/>
        <dbReference type="ChEBI" id="CHEBI:82612"/>
        <dbReference type="ChEBI" id="CHEBI:137386"/>
        <dbReference type="ChEBI" id="CHEBI:137387"/>
        <dbReference type="EC" id="2.1.1.63"/>
    </reaction>
</comment>
<dbReference type="RefSeq" id="WP_129357392.1">
    <property type="nucleotide sequence ID" value="NZ_NOIV01000001.1"/>
</dbReference>
<dbReference type="HAMAP" id="MF_00772">
    <property type="entry name" value="OGT"/>
    <property type="match status" value="1"/>
</dbReference>
<dbReference type="PANTHER" id="PTHR10815:SF5">
    <property type="entry name" value="METHYLATED-DNA--PROTEIN-CYSTEINE METHYLTRANSFERASE"/>
    <property type="match status" value="1"/>
</dbReference>
<comment type="catalytic activity">
    <reaction evidence="8 9">
        <text>a 6-O-methyl-2'-deoxyguanosine in DNA + L-cysteinyl-[protein] = S-methyl-L-cysteinyl-[protein] + a 2'-deoxyguanosine in DNA</text>
        <dbReference type="Rhea" id="RHEA:24000"/>
        <dbReference type="Rhea" id="RHEA-COMP:10131"/>
        <dbReference type="Rhea" id="RHEA-COMP:10132"/>
        <dbReference type="Rhea" id="RHEA-COMP:11367"/>
        <dbReference type="Rhea" id="RHEA-COMP:11368"/>
        <dbReference type="ChEBI" id="CHEBI:29950"/>
        <dbReference type="ChEBI" id="CHEBI:82612"/>
        <dbReference type="ChEBI" id="CHEBI:85445"/>
        <dbReference type="ChEBI" id="CHEBI:85448"/>
        <dbReference type="EC" id="2.1.1.63"/>
    </reaction>
</comment>
<feature type="compositionally biased region" description="Gly residues" evidence="10">
    <location>
        <begin position="157"/>
        <end position="167"/>
    </location>
</feature>
<keyword evidence="7 9" id="KW-0234">DNA repair</keyword>
<evidence type="ECO:0000259" key="11">
    <source>
        <dbReference type="PROSITE" id="PS51186"/>
    </source>
</evidence>
<dbReference type="InterPro" id="IPR036217">
    <property type="entry name" value="MethylDNA_cys_MeTrfase_DNAb"/>
</dbReference>
<dbReference type="PANTHER" id="PTHR10815">
    <property type="entry name" value="METHYLATED-DNA--PROTEIN-CYSTEINE METHYLTRANSFERASE"/>
    <property type="match status" value="1"/>
</dbReference>
<evidence type="ECO:0000256" key="10">
    <source>
        <dbReference type="SAM" id="MobiDB-lite"/>
    </source>
</evidence>
<dbReference type="Pfam" id="PF01035">
    <property type="entry name" value="DNA_binding_1"/>
    <property type="match status" value="1"/>
</dbReference>
<comment type="miscellaneous">
    <text evidence="9">This enzyme catalyzes only one turnover and therefore is not strictly catalytic. According to one definition, an enzyme is a biocatalyst that acts repeatedly and over many reaction cycles.</text>
</comment>
<dbReference type="Gene3D" id="3.30.160.70">
    <property type="entry name" value="Methylated DNA-protein cysteine methyltransferase domain"/>
    <property type="match status" value="1"/>
</dbReference>
<dbReference type="EC" id="2.1.1.63" evidence="9"/>
<protein>
    <recommendedName>
        <fullName evidence="9">Methylated-DNA--protein-cysteine methyltransferase</fullName>
        <ecNumber evidence="9">2.1.1.63</ecNumber>
    </recommendedName>
    <alternativeName>
        <fullName evidence="9">6-O-methylguanine-DNA methyltransferase</fullName>
        <shortName evidence="9">MGMT</shortName>
    </alternativeName>
    <alternativeName>
        <fullName evidence="9">O-6-methylguanine-DNA-alkyltransferase</fullName>
    </alternativeName>
</protein>
<evidence type="ECO:0000256" key="2">
    <source>
        <dbReference type="ARBA" id="ARBA00008711"/>
    </source>
</evidence>
<comment type="subcellular location">
    <subcellularLocation>
        <location evidence="9">Cytoplasm</location>
    </subcellularLocation>
</comment>
<gene>
    <name evidence="12" type="ORF">I6G21_00870</name>
</gene>
<keyword evidence="3 9" id="KW-0963">Cytoplasm</keyword>
<evidence type="ECO:0000256" key="9">
    <source>
        <dbReference type="HAMAP-Rule" id="MF_00772"/>
    </source>
</evidence>
<name>A0A7T3F8B2_9MICC</name>
<keyword evidence="6 9" id="KW-0227">DNA damage</keyword>
<dbReference type="EMBL" id="CP065738">
    <property type="protein sequence ID" value="QPT53803.1"/>
    <property type="molecule type" value="Genomic_DNA"/>
</dbReference>
<evidence type="ECO:0000256" key="8">
    <source>
        <dbReference type="ARBA" id="ARBA00049348"/>
    </source>
</evidence>
<dbReference type="SUPFAM" id="SSF46767">
    <property type="entry name" value="Methylated DNA-protein cysteine methyltransferase, C-terminal domain"/>
    <property type="match status" value="1"/>
</dbReference>
<organism evidence="12 13">
    <name type="scientific">Rothia kristinae</name>
    <dbReference type="NCBI Taxonomy" id="37923"/>
    <lineage>
        <taxon>Bacteria</taxon>
        <taxon>Bacillati</taxon>
        <taxon>Actinomycetota</taxon>
        <taxon>Actinomycetes</taxon>
        <taxon>Micrococcales</taxon>
        <taxon>Micrococcaceae</taxon>
        <taxon>Rothia</taxon>
    </lineage>
</organism>
<dbReference type="GO" id="GO:0003908">
    <property type="term" value="F:methylated-DNA-[protein]-cysteine S-methyltransferase activity"/>
    <property type="evidence" value="ECO:0007669"/>
    <property type="project" value="UniProtKB-UniRule"/>
</dbReference>
<evidence type="ECO:0000256" key="4">
    <source>
        <dbReference type="ARBA" id="ARBA00022603"/>
    </source>
</evidence>
<dbReference type="Pfam" id="PF02870">
    <property type="entry name" value="Methyltransf_1N"/>
    <property type="match status" value="1"/>
</dbReference>
<comment type="function">
    <text evidence="9">Involved in the cellular defense against the biological effects of O6-methylguanine (O6-MeG) and O4-methylthymine (O4-MeT) in DNA. Repairs the methylated nucleobase in DNA by stoichiometrically transferring the methyl group to a cysteine residue in the enzyme. This is a suicide reaction: the enzyme is irreversibly inactivated.</text>
</comment>
<evidence type="ECO:0000256" key="7">
    <source>
        <dbReference type="ARBA" id="ARBA00023204"/>
    </source>
</evidence>
<evidence type="ECO:0000313" key="12">
    <source>
        <dbReference type="EMBL" id="QPT53803.1"/>
    </source>
</evidence>
<dbReference type="InterPro" id="IPR023546">
    <property type="entry name" value="MGMT"/>
</dbReference>
<proteinExistence type="inferred from homology"/>
<dbReference type="SUPFAM" id="SSF53155">
    <property type="entry name" value="Methylated DNA-protein cysteine methyltransferase domain"/>
    <property type="match status" value="1"/>
</dbReference>
<reference evidence="12 13" key="1">
    <citation type="submission" date="2020-12" db="EMBL/GenBank/DDBJ databases">
        <title>FDA dAtabase for Regulatory Grade micrObial Sequences (FDA-ARGOS): Supporting development and validation of Infectious Disease Dx tests.</title>
        <authorList>
            <person name="Sproer C."/>
            <person name="Gronow S."/>
            <person name="Severitt S."/>
            <person name="Schroder I."/>
            <person name="Tallon L."/>
            <person name="Sadzewicz L."/>
            <person name="Zhao X."/>
            <person name="Boylan J."/>
            <person name="Ott S."/>
            <person name="Bowen H."/>
            <person name="Vavikolanu K."/>
            <person name="Mehta A."/>
            <person name="Aluvathingal J."/>
            <person name="Nadendla S."/>
            <person name="Lowell S."/>
            <person name="Myers T."/>
            <person name="Yan Y."/>
            <person name="Sichtig H."/>
        </authorList>
    </citation>
    <scope>NUCLEOTIDE SEQUENCE [LARGE SCALE GENOMIC DNA]</scope>
    <source>
        <strain evidence="12 13">FDAARGOS_864</strain>
    </source>
</reference>
<keyword evidence="5 9" id="KW-0808">Transferase</keyword>
<dbReference type="InterPro" id="IPR036631">
    <property type="entry name" value="MGMT_N_sf"/>
</dbReference>
<dbReference type="KEGG" id="rkr:I6G21_00870"/>
<dbReference type="Gene3D" id="3.40.630.30">
    <property type="match status" value="1"/>
</dbReference>
<dbReference type="InterPro" id="IPR014048">
    <property type="entry name" value="MethylDNA_cys_MeTrfase_DNA-bd"/>
</dbReference>
<evidence type="ECO:0000256" key="3">
    <source>
        <dbReference type="ARBA" id="ARBA00022490"/>
    </source>
</evidence>
<dbReference type="InterPro" id="IPR000182">
    <property type="entry name" value="GNAT_dom"/>
</dbReference>
<dbReference type="Pfam" id="PF13508">
    <property type="entry name" value="Acetyltransf_7"/>
    <property type="match status" value="1"/>
</dbReference>
<comment type="similarity">
    <text evidence="2 9">Belongs to the MGMT family.</text>
</comment>
<dbReference type="CDD" id="cd06445">
    <property type="entry name" value="ATase"/>
    <property type="match status" value="1"/>
</dbReference>
<dbReference type="GO" id="GO:0032259">
    <property type="term" value="P:methylation"/>
    <property type="evidence" value="ECO:0007669"/>
    <property type="project" value="UniProtKB-KW"/>
</dbReference>
<feature type="region of interest" description="Disordered" evidence="10">
    <location>
        <begin position="150"/>
        <end position="170"/>
    </location>
</feature>
<dbReference type="GO" id="GO:0006307">
    <property type="term" value="P:DNA alkylation repair"/>
    <property type="evidence" value="ECO:0007669"/>
    <property type="project" value="UniProtKB-UniRule"/>
</dbReference>
<feature type="domain" description="N-acetyltransferase" evidence="11">
    <location>
        <begin position="6"/>
        <end position="143"/>
    </location>
</feature>
<accession>A0A7T3F8B2</accession>
<feature type="active site" description="Nucleophile; methyl group acceptor" evidence="9">
    <location>
        <position position="321"/>
    </location>
</feature>
<dbReference type="GO" id="GO:0005737">
    <property type="term" value="C:cytoplasm"/>
    <property type="evidence" value="ECO:0007669"/>
    <property type="project" value="UniProtKB-SubCell"/>
</dbReference>
<evidence type="ECO:0000256" key="5">
    <source>
        <dbReference type="ARBA" id="ARBA00022679"/>
    </source>
</evidence>
<dbReference type="InterPro" id="IPR036388">
    <property type="entry name" value="WH-like_DNA-bd_sf"/>
</dbReference>
<sequence>MTGPPCILGPLTWRDLHSPNFLALLHRAAELPEAELQRIRDEELPGMELLAARRWDELVGFAAASIRTQQIELEYLAVAQDATGGGIGSGLLSRLREAHGGVRIVAHTDDDAVDFYRRLGFRISAAAADPRWPTSRRYRCELPACSTLASSPRPLPSGGGEIPGGSGISMVDEGPWKADSLLAHRTLDTPLGPLLLTATPRGLVRVAFEQQGFDDVVEQLTRHLEGATDAAETAPQARDHLDSAAAQLGEYFTGRRRDFHLPLDRSLSTGFAERVHRGLQRIPFGVTRTYRQLAERTGNPKAVRAVGTACASNPLPVIVPCHRVVRSDGGLGGYVGGLEAKRTLLTLEGTDA</sequence>
<dbReference type="FunFam" id="1.10.10.10:FF:000214">
    <property type="entry name" value="Methylated-DNA--protein-cysteine methyltransferase"/>
    <property type="match status" value="1"/>
</dbReference>
<evidence type="ECO:0000256" key="1">
    <source>
        <dbReference type="ARBA" id="ARBA00001286"/>
    </source>
</evidence>
<dbReference type="PROSITE" id="PS51186">
    <property type="entry name" value="GNAT"/>
    <property type="match status" value="1"/>
</dbReference>
<dbReference type="NCBIfam" id="TIGR00589">
    <property type="entry name" value="ogt"/>
    <property type="match status" value="1"/>
</dbReference>
<dbReference type="InterPro" id="IPR016181">
    <property type="entry name" value="Acyl_CoA_acyltransferase"/>
</dbReference>
<dbReference type="Proteomes" id="UP000594975">
    <property type="component" value="Chromosome"/>
</dbReference>
<keyword evidence="4 9" id="KW-0489">Methyltransferase</keyword>
<evidence type="ECO:0000313" key="13">
    <source>
        <dbReference type="Proteomes" id="UP000594975"/>
    </source>
</evidence>
<dbReference type="Gene3D" id="1.10.10.10">
    <property type="entry name" value="Winged helix-like DNA-binding domain superfamily/Winged helix DNA-binding domain"/>
    <property type="match status" value="1"/>
</dbReference>
<evidence type="ECO:0000256" key="6">
    <source>
        <dbReference type="ARBA" id="ARBA00022763"/>
    </source>
</evidence>
<dbReference type="GO" id="GO:0016747">
    <property type="term" value="F:acyltransferase activity, transferring groups other than amino-acyl groups"/>
    <property type="evidence" value="ECO:0007669"/>
    <property type="project" value="InterPro"/>
</dbReference>
<dbReference type="PROSITE" id="PS00374">
    <property type="entry name" value="MGMT"/>
    <property type="match status" value="1"/>
</dbReference>